<gene>
    <name evidence="3" type="ORF">MAE01_18660</name>
</gene>
<dbReference type="InterPro" id="IPR029044">
    <property type="entry name" value="Nucleotide-diphossugar_trans"/>
</dbReference>
<dbReference type="Proteomes" id="UP000321225">
    <property type="component" value="Unassembled WGS sequence"/>
</dbReference>
<dbReference type="GO" id="GO:0016779">
    <property type="term" value="F:nucleotidyltransferase activity"/>
    <property type="evidence" value="ECO:0007669"/>
    <property type="project" value="TreeGrafter"/>
</dbReference>
<protein>
    <recommendedName>
        <fullName evidence="2">MobA-like NTP transferase domain-containing protein</fullName>
    </recommendedName>
</protein>
<keyword evidence="1" id="KW-0808">Transferase</keyword>
<dbReference type="PANTHER" id="PTHR19136">
    <property type="entry name" value="MOLYBDENUM COFACTOR GUANYLYLTRANSFERASE"/>
    <property type="match status" value="1"/>
</dbReference>
<sequence>MSTGAILLVGGRSRRMGGGTKPLLEVGGQTLFARTVHALTDAGCTPIIVAGPVLDEDAPVLWAREEPPFSGPVAGIAAALGALPTPEPEWMMLLAGDLPRAPRVVDRLHERTGNSDDVEAHVFTADEHPQWLAGAYRTQALRRALGALDGGFENVSCRAALGGLEISWLNDEAGETADIDTPADLNRIRAEFEEES</sequence>
<evidence type="ECO:0000256" key="1">
    <source>
        <dbReference type="ARBA" id="ARBA00022679"/>
    </source>
</evidence>
<accession>A0A511AEV0</accession>
<dbReference type="InterPro" id="IPR025877">
    <property type="entry name" value="MobA-like_NTP_Trfase"/>
</dbReference>
<name>A0A511AEV0_9MICO</name>
<dbReference type="SUPFAM" id="SSF53448">
    <property type="entry name" value="Nucleotide-diphospho-sugar transferases"/>
    <property type="match status" value="1"/>
</dbReference>
<keyword evidence="4" id="KW-1185">Reference proteome</keyword>
<comment type="caution">
    <text evidence="3">The sequence shown here is derived from an EMBL/GenBank/DDBJ whole genome shotgun (WGS) entry which is preliminary data.</text>
</comment>
<dbReference type="EMBL" id="BJUW01000007">
    <property type="protein sequence ID" value="GEK86690.1"/>
    <property type="molecule type" value="Genomic_DNA"/>
</dbReference>
<reference evidence="3 4" key="1">
    <citation type="submission" date="2019-07" db="EMBL/GenBank/DDBJ databases">
        <title>Whole genome shotgun sequence of Microbacterium aerolatum NBRC 103071.</title>
        <authorList>
            <person name="Hosoyama A."/>
            <person name="Uohara A."/>
            <person name="Ohji S."/>
            <person name="Ichikawa N."/>
        </authorList>
    </citation>
    <scope>NUCLEOTIDE SEQUENCE [LARGE SCALE GENOMIC DNA]</scope>
    <source>
        <strain evidence="3 4">NBRC 103071</strain>
    </source>
</reference>
<evidence type="ECO:0000259" key="2">
    <source>
        <dbReference type="Pfam" id="PF12804"/>
    </source>
</evidence>
<dbReference type="Pfam" id="PF12804">
    <property type="entry name" value="NTP_transf_3"/>
    <property type="match status" value="1"/>
</dbReference>
<evidence type="ECO:0000313" key="4">
    <source>
        <dbReference type="Proteomes" id="UP000321225"/>
    </source>
</evidence>
<dbReference type="RefSeq" id="WP_186806193.1">
    <property type="nucleotide sequence ID" value="NZ_BJUW01000007.1"/>
</dbReference>
<evidence type="ECO:0000313" key="3">
    <source>
        <dbReference type="EMBL" id="GEK86690.1"/>
    </source>
</evidence>
<proteinExistence type="predicted"/>
<dbReference type="Gene3D" id="3.90.550.10">
    <property type="entry name" value="Spore Coat Polysaccharide Biosynthesis Protein SpsA, Chain A"/>
    <property type="match status" value="1"/>
</dbReference>
<dbReference type="PANTHER" id="PTHR19136:SF81">
    <property type="entry name" value="MOLYBDENUM COFACTOR GUANYLYLTRANSFERASE"/>
    <property type="match status" value="1"/>
</dbReference>
<dbReference type="AlphaFoldDB" id="A0A511AEV0"/>
<organism evidence="3 4">
    <name type="scientific">Microbacterium aerolatum</name>
    <dbReference type="NCBI Taxonomy" id="153731"/>
    <lineage>
        <taxon>Bacteria</taxon>
        <taxon>Bacillati</taxon>
        <taxon>Actinomycetota</taxon>
        <taxon>Actinomycetes</taxon>
        <taxon>Micrococcales</taxon>
        <taxon>Microbacteriaceae</taxon>
        <taxon>Microbacterium</taxon>
    </lineage>
</organism>
<feature type="domain" description="MobA-like NTP transferase" evidence="2">
    <location>
        <begin position="5"/>
        <end position="149"/>
    </location>
</feature>